<dbReference type="PANTHER" id="PTHR35400">
    <property type="entry name" value="SLR1083 PROTEIN"/>
    <property type="match status" value="1"/>
</dbReference>
<comment type="caution">
    <text evidence="2">The sequence shown here is derived from an EMBL/GenBank/DDBJ whole genome shotgun (WGS) entry which is preliminary data.</text>
</comment>
<gene>
    <name evidence="2" type="ORF">Afil01_65490</name>
</gene>
<accession>A0A9W6W6N4</accession>
<dbReference type="RefSeq" id="WP_285667294.1">
    <property type="nucleotide sequence ID" value="NZ_BSTX01000007.1"/>
</dbReference>
<evidence type="ECO:0000313" key="3">
    <source>
        <dbReference type="Proteomes" id="UP001165079"/>
    </source>
</evidence>
<feature type="domain" description="Putative restriction endonuclease" evidence="1">
    <location>
        <begin position="28"/>
        <end position="186"/>
    </location>
</feature>
<name>A0A9W6W6N4_9ACTN</name>
<evidence type="ECO:0000313" key="2">
    <source>
        <dbReference type="EMBL" id="GLZ81742.1"/>
    </source>
</evidence>
<protein>
    <recommendedName>
        <fullName evidence="1">Putative restriction endonuclease domain-containing protein</fullName>
    </recommendedName>
</protein>
<organism evidence="2 3">
    <name type="scientific">Actinorhabdospora filicis</name>
    <dbReference type="NCBI Taxonomy" id="1785913"/>
    <lineage>
        <taxon>Bacteria</taxon>
        <taxon>Bacillati</taxon>
        <taxon>Actinomycetota</taxon>
        <taxon>Actinomycetes</taxon>
        <taxon>Micromonosporales</taxon>
        <taxon>Micromonosporaceae</taxon>
        <taxon>Actinorhabdospora</taxon>
    </lineage>
</organism>
<sequence length="192" mass="21543">MEMRARADEGVEDAPAEGTILKTFFDISDMTPPGYQAELITERIVVNPPPSAAHESNYDEIDEQIRQHHPRVYRLSGNTGLITPLGRFIPDLTVSPKGTLRGPETWSPPTEVELVAEITSPSGRNEDLGIKRRGYAQAGIPIYLLIDRKERTVILYDLPKDHDYTQKRTVKFGDPLPLPEPFAFTLETADFV</sequence>
<dbReference type="Pfam" id="PF05685">
    <property type="entry name" value="Uma2"/>
    <property type="match status" value="1"/>
</dbReference>
<dbReference type="InterPro" id="IPR012296">
    <property type="entry name" value="Nuclease_put_TT1808"/>
</dbReference>
<evidence type="ECO:0000259" key="1">
    <source>
        <dbReference type="Pfam" id="PF05685"/>
    </source>
</evidence>
<proteinExistence type="predicted"/>
<dbReference type="PANTHER" id="PTHR35400:SF3">
    <property type="entry name" value="SLL1072 PROTEIN"/>
    <property type="match status" value="1"/>
</dbReference>
<dbReference type="Proteomes" id="UP001165079">
    <property type="component" value="Unassembled WGS sequence"/>
</dbReference>
<dbReference type="InterPro" id="IPR011335">
    <property type="entry name" value="Restrct_endonuc-II-like"/>
</dbReference>
<dbReference type="EMBL" id="BSTX01000007">
    <property type="protein sequence ID" value="GLZ81742.1"/>
    <property type="molecule type" value="Genomic_DNA"/>
</dbReference>
<keyword evidence="3" id="KW-1185">Reference proteome</keyword>
<dbReference type="CDD" id="cd06260">
    <property type="entry name" value="DUF820-like"/>
    <property type="match status" value="1"/>
</dbReference>
<reference evidence="2" key="1">
    <citation type="submission" date="2023-03" db="EMBL/GenBank/DDBJ databases">
        <title>Actinorhabdospora filicis NBRC 111898.</title>
        <authorList>
            <person name="Ichikawa N."/>
            <person name="Sato H."/>
            <person name="Tonouchi N."/>
        </authorList>
    </citation>
    <scope>NUCLEOTIDE SEQUENCE</scope>
    <source>
        <strain evidence="2">NBRC 111898</strain>
    </source>
</reference>
<dbReference type="SUPFAM" id="SSF52980">
    <property type="entry name" value="Restriction endonuclease-like"/>
    <property type="match status" value="1"/>
</dbReference>
<dbReference type="AlphaFoldDB" id="A0A9W6W6N4"/>
<dbReference type="Gene3D" id="3.90.1570.10">
    <property type="entry name" value="tt1808, chain A"/>
    <property type="match status" value="1"/>
</dbReference>
<dbReference type="InterPro" id="IPR008538">
    <property type="entry name" value="Uma2"/>
</dbReference>